<gene>
    <name evidence="10" type="ORF">HH212_20145</name>
</gene>
<feature type="transmembrane region" description="Helical" evidence="8">
    <location>
        <begin position="304"/>
        <end position="326"/>
    </location>
</feature>
<dbReference type="GO" id="GO:1902201">
    <property type="term" value="P:negative regulation of bacterial-type flagellum-dependent cell motility"/>
    <property type="evidence" value="ECO:0007669"/>
    <property type="project" value="TreeGrafter"/>
</dbReference>
<evidence type="ECO:0000256" key="8">
    <source>
        <dbReference type="SAM" id="Phobius"/>
    </source>
</evidence>
<evidence type="ECO:0000256" key="6">
    <source>
        <dbReference type="ARBA" id="ARBA00023136"/>
    </source>
</evidence>
<keyword evidence="5 8" id="KW-1133">Transmembrane helix</keyword>
<evidence type="ECO:0000259" key="9">
    <source>
        <dbReference type="PROSITE" id="PS50887"/>
    </source>
</evidence>
<dbReference type="KEGG" id="mfy:HH212_20145"/>
<dbReference type="InterPro" id="IPR029787">
    <property type="entry name" value="Nucleotide_cyclase"/>
</dbReference>
<feature type="transmembrane region" description="Helical" evidence="8">
    <location>
        <begin position="33"/>
        <end position="52"/>
    </location>
</feature>
<evidence type="ECO:0000256" key="1">
    <source>
        <dbReference type="ARBA" id="ARBA00004651"/>
    </source>
</evidence>
<feature type="domain" description="GGDEF" evidence="9">
    <location>
        <begin position="391"/>
        <end position="527"/>
    </location>
</feature>
<dbReference type="SUPFAM" id="SSF55073">
    <property type="entry name" value="Nucleotide cyclase"/>
    <property type="match status" value="1"/>
</dbReference>
<dbReference type="InterPro" id="IPR043128">
    <property type="entry name" value="Rev_trsase/Diguanyl_cyclase"/>
</dbReference>
<evidence type="ECO:0000256" key="7">
    <source>
        <dbReference type="ARBA" id="ARBA00034247"/>
    </source>
</evidence>
<dbReference type="InterPro" id="IPR000160">
    <property type="entry name" value="GGDEF_dom"/>
</dbReference>
<evidence type="ECO:0000313" key="11">
    <source>
        <dbReference type="Proteomes" id="UP000502415"/>
    </source>
</evidence>
<dbReference type="Gene3D" id="3.30.70.270">
    <property type="match status" value="1"/>
</dbReference>
<dbReference type="EC" id="2.7.7.65" evidence="2"/>
<dbReference type="GO" id="GO:0043709">
    <property type="term" value="P:cell adhesion involved in single-species biofilm formation"/>
    <property type="evidence" value="ECO:0007669"/>
    <property type="project" value="TreeGrafter"/>
</dbReference>
<evidence type="ECO:0000256" key="4">
    <source>
        <dbReference type="ARBA" id="ARBA00022692"/>
    </source>
</evidence>
<dbReference type="Proteomes" id="UP000502415">
    <property type="component" value="Chromosome"/>
</dbReference>
<dbReference type="RefSeq" id="WP_170204133.1">
    <property type="nucleotide sequence ID" value="NZ_CP051685.1"/>
</dbReference>
<dbReference type="Gene3D" id="3.30.450.20">
    <property type="entry name" value="PAS domain"/>
    <property type="match status" value="2"/>
</dbReference>
<dbReference type="InterPro" id="IPR050469">
    <property type="entry name" value="Diguanylate_Cyclase"/>
</dbReference>
<proteinExistence type="predicted"/>
<dbReference type="CDD" id="cd12915">
    <property type="entry name" value="PDC2_DGC_like"/>
    <property type="match status" value="1"/>
</dbReference>
<dbReference type="FunFam" id="3.30.70.270:FF:000001">
    <property type="entry name" value="Diguanylate cyclase domain protein"/>
    <property type="match status" value="1"/>
</dbReference>
<dbReference type="PANTHER" id="PTHR45138:SF9">
    <property type="entry name" value="DIGUANYLATE CYCLASE DGCM-RELATED"/>
    <property type="match status" value="1"/>
</dbReference>
<dbReference type="AlphaFoldDB" id="A0A7Z2VZA6"/>
<dbReference type="GO" id="GO:0005886">
    <property type="term" value="C:plasma membrane"/>
    <property type="evidence" value="ECO:0007669"/>
    <property type="project" value="UniProtKB-SubCell"/>
</dbReference>
<reference evidence="10 11" key="1">
    <citation type="submission" date="2020-04" db="EMBL/GenBank/DDBJ databases">
        <title>Genome sequencing of novel species.</title>
        <authorList>
            <person name="Heo J."/>
            <person name="Kim S.-J."/>
            <person name="Kim J.-S."/>
            <person name="Hong S.-B."/>
            <person name="Kwon S.-W."/>
        </authorList>
    </citation>
    <scope>NUCLEOTIDE SEQUENCE [LARGE SCALE GENOMIC DNA]</scope>
    <source>
        <strain evidence="10 11">GN2-R2</strain>
    </source>
</reference>
<organism evidence="10 11">
    <name type="scientific">Massilia forsythiae</name>
    <dbReference type="NCBI Taxonomy" id="2728020"/>
    <lineage>
        <taxon>Bacteria</taxon>
        <taxon>Pseudomonadati</taxon>
        <taxon>Pseudomonadota</taxon>
        <taxon>Betaproteobacteria</taxon>
        <taxon>Burkholderiales</taxon>
        <taxon>Oxalobacteraceae</taxon>
        <taxon>Telluria group</taxon>
        <taxon>Massilia</taxon>
    </lineage>
</organism>
<keyword evidence="6 8" id="KW-0472">Membrane</keyword>
<accession>A0A7Z2VZA6</accession>
<evidence type="ECO:0000256" key="3">
    <source>
        <dbReference type="ARBA" id="ARBA00022475"/>
    </source>
</evidence>
<dbReference type="GO" id="GO:0052621">
    <property type="term" value="F:diguanylate cyclase activity"/>
    <property type="evidence" value="ECO:0007669"/>
    <property type="project" value="UniProtKB-EC"/>
</dbReference>
<keyword evidence="11" id="KW-1185">Reference proteome</keyword>
<evidence type="ECO:0000313" key="10">
    <source>
        <dbReference type="EMBL" id="QJE02046.1"/>
    </source>
</evidence>
<comment type="catalytic activity">
    <reaction evidence="7">
        <text>2 GTP = 3',3'-c-di-GMP + 2 diphosphate</text>
        <dbReference type="Rhea" id="RHEA:24898"/>
        <dbReference type="ChEBI" id="CHEBI:33019"/>
        <dbReference type="ChEBI" id="CHEBI:37565"/>
        <dbReference type="ChEBI" id="CHEBI:58805"/>
        <dbReference type="EC" id="2.7.7.65"/>
    </reaction>
</comment>
<keyword evidence="3" id="KW-1003">Cell membrane</keyword>
<evidence type="ECO:0000256" key="2">
    <source>
        <dbReference type="ARBA" id="ARBA00012528"/>
    </source>
</evidence>
<dbReference type="EMBL" id="CP051685">
    <property type="protein sequence ID" value="QJE02046.1"/>
    <property type="molecule type" value="Genomic_DNA"/>
</dbReference>
<dbReference type="SMART" id="SM00267">
    <property type="entry name" value="GGDEF"/>
    <property type="match status" value="1"/>
</dbReference>
<evidence type="ECO:0000256" key="5">
    <source>
        <dbReference type="ARBA" id="ARBA00022989"/>
    </source>
</evidence>
<dbReference type="PANTHER" id="PTHR45138">
    <property type="entry name" value="REGULATORY COMPONENTS OF SENSORY TRANSDUCTION SYSTEM"/>
    <property type="match status" value="1"/>
</dbReference>
<keyword evidence="4 8" id="KW-0812">Transmembrane</keyword>
<dbReference type="InterPro" id="IPR033479">
    <property type="entry name" value="dCache_1"/>
</dbReference>
<dbReference type="Pfam" id="PF00990">
    <property type="entry name" value="GGDEF"/>
    <property type="match status" value="1"/>
</dbReference>
<dbReference type="PROSITE" id="PS50887">
    <property type="entry name" value="GGDEF"/>
    <property type="match status" value="1"/>
</dbReference>
<dbReference type="CDD" id="cd12914">
    <property type="entry name" value="PDC1_DGC_like"/>
    <property type="match status" value="1"/>
</dbReference>
<protein>
    <recommendedName>
        <fullName evidence="2">diguanylate cyclase</fullName>
        <ecNumber evidence="2">2.7.7.65</ecNumber>
    </recommendedName>
</protein>
<name>A0A7Z2VZA6_9BURK</name>
<dbReference type="Pfam" id="PF02743">
    <property type="entry name" value="dCache_1"/>
    <property type="match status" value="1"/>
</dbReference>
<comment type="subcellular location">
    <subcellularLocation>
        <location evidence="1">Cell membrane</location>
        <topology evidence="1">Multi-pass membrane protein</topology>
    </subcellularLocation>
</comment>
<sequence>MQERLERERALEAGGAVAAGQGEAAGGRRSIKALTAGILAFACCALLALEAWSNWHARRLQLANAGITTVNTARALADQAGATFKMADTVLVGLVDRVETDGWSRAQVDELRALMTRHMKELPALQGLFIYDQDGRWIVNSAGRAFDGRNNADRDYFRHHRSHPGRGVHVGAPIVGRTSGAWVIPVSRRIERADGSFAGVALATIRVDYFRAVYERLDVRRDGGIVLALDDGIQLLGMPFAVVDVGRDIAASPVFARLAAAPRDGGLLESAGQGVTRMVGFSRVAGFPLVVSVARSKDDVLANWRAGSVAAGGVLVALIAGLALLGRQVMRQIRLRDRLERELLATKAALETSNASLASLAYLDGLTGLFNRRYHDLALQREFQAARREGLPLAVLMLDVDHFKGYNDRYGHPAGDACLARVARCIKACLPPARALASRYGGEEFALVLPATGLAAALALADAIRDAVAACAIEHGGAPAGVVSVSIGVCAMAPQAGGGEAADWVRRADAALYRAKAAGRNRVEAAA</sequence>
<dbReference type="CDD" id="cd01949">
    <property type="entry name" value="GGDEF"/>
    <property type="match status" value="1"/>
</dbReference>
<dbReference type="NCBIfam" id="TIGR00254">
    <property type="entry name" value="GGDEF"/>
    <property type="match status" value="1"/>
</dbReference>